<sequence length="282" mass="31161">MTLVIRSVDEVRRFISERRSQGKTVGLVPTMGYLHRGHMSLVERCLEENDVTVVSLFVNPIQFGPGEDLDRYPRDEERDLSLLQDAGVDVLFAPEADEMYRPSHSTYVDEAAISFPLCGGSRPGHFRGVCTVVLKLFNVLLPDRAYFGMKDYQQLQVINRMVRDLNVPVEVRPCPIVREADGLALSSRNVYLSEDERRSALFLSKSLSAAKDAFDGGERSAFALADLVWSVLAEGEGLTPEYVEVRDAADLSEVADITGPVVVALAVRAGSTRLIDNVVLGE</sequence>
<evidence type="ECO:0000256" key="4">
    <source>
        <dbReference type="ARBA" id="ARBA00022655"/>
    </source>
</evidence>
<dbReference type="GO" id="GO:0015940">
    <property type="term" value="P:pantothenate biosynthetic process"/>
    <property type="evidence" value="ECO:0007669"/>
    <property type="project" value="UniProtKB-UniRule"/>
</dbReference>
<dbReference type="EMBL" id="FXBB01000008">
    <property type="protein sequence ID" value="SMG22384.1"/>
    <property type="molecule type" value="Genomic_DNA"/>
</dbReference>
<dbReference type="SUPFAM" id="SSF52374">
    <property type="entry name" value="Nucleotidylyl transferase"/>
    <property type="match status" value="1"/>
</dbReference>
<dbReference type="STRING" id="561720.SAMN06275492_10831"/>
<dbReference type="GO" id="GO:0005829">
    <property type="term" value="C:cytosol"/>
    <property type="evidence" value="ECO:0007669"/>
    <property type="project" value="TreeGrafter"/>
</dbReference>
<reference evidence="10" key="1">
    <citation type="submission" date="2017-04" db="EMBL/GenBank/DDBJ databases">
        <authorList>
            <person name="Varghese N."/>
            <person name="Submissions S."/>
        </authorList>
    </citation>
    <scope>NUCLEOTIDE SEQUENCE [LARGE SCALE GENOMIC DNA]</scope>
    <source>
        <strain evidence="10">USBA 82</strain>
    </source>
</reference>
<evidence type="ECO:0000256" key="5">
    <source>
        <dbReference type="ARBA" id="ARBA00022741"/>
    </source>
</evidence>
<dbReference type="Gene3D" id="3.30.1300.10">
    <property type="entry name" value="Pantoate-beta-alanine ligase, C-terminal domain"/>
    <property type="match status" value="1"/>
</dbReference>
<dbReference type="GO" id="GO:0004592">
    <property type="term" value="F:pantoate-beta-alanine ligase activity"/>
    <property type="evidence" value="ECO:0007669"/>
    <property type="project" value="UniProtKB-UniRule"/>
</dbReference>
<comment type="subcellular location">
    <subcellularLocation>
        <location evidence="8">Cytoplasm</location>
    </subcellularLocation>
</comment>
<feature type="binding site" evidence="8">
    <location>
        <position position="177"/>
    </location>
    <ligand>
        <name>ATP</name>
        <dbReference type="ChEBI" id="CHEBI:30616"/>
    </ligand>
</feature>
<dbReference type="AlphaFoldDB" id="A0A1X7J4D8"/>
<keyword evidence="8" id="KW-0963">Cytoplasm</keyword>
<evidence type="ECO:0000256" key="6">
    <source>
        <dbReference type="ARBA" id="ARBA00022840"/>
    </source>
</evidence>
<feature type="binding site" evidence="8">
    <location>
        <position position="154"/>
    </location>
    <ligand>
        <name>(R)-pantoate</name>
        <dbReference type="ChEBI" id="CHEBI:15980"/>
    </ligand>
</feature>
<dbReference type="Proteomes" id="UP000193355">
    <property type="component" value="Unassembled WGS sequence"/>
</dbReference>
<dbReference type="PANTHER" id="PTHR21299:SF1">
    <property type="entry name" value="PANTOATE--BETA-ALANINE LIGASE"/>
    <property type="match status" value="1"/>
</dbReference>
<dbReference type="Gene3D" id="3.40.50.620">
    <property type="entry name" value="HUPs"/>
    <property type="match status" value="1"/>
</dbReference>
<evidence type="ECO:0000256" key="1">
    <source>
        <dbReference type="ARBA" id="ARBA00004990"/>
    </source>
</evidence>
<comment type="miscellaneous">
    <text evidence="8">The reaction proceeds by a bi uni uni bi ping pong mechanism.</text>
</comment>
<feature type="binding site" evidence="8">
    <location>
        <begin position="31"/>
        <end position="38"/>
    </location>
    <ligand>
        <name>ATP</name>
        <dbReference type="ChEBI" id="CHEBI:30616"/>
    </ligand>
</feature>
<comment type="pathway">
    <text evidence="1 8">Cofactor biosynthesis; (R)-pantothenate biosynthesis; (R)-pantothenate from (R)-pantoate and beta-alanine: step 1/1.</text>
</comment>
<name>A0A1X7J4D8_9BACT</name>
<feature type="active site" description="Proton donor" evidence="8">
    <location>
        <position position="38"/>
    </location>
</feature>
<feature type="binding site" evidence="8">
    <location>
        <begin position="185"/>
        <end position="188"/>
    </location>
    <ligand>
        <name>ATP</name>
        <dbReference type="ChEBI" id="CHEBI:30616"/>
    </ligand>
</feature>
<dbReference type="FunFam" id="3.30.1300.10:FF:000001">
    <property type="entry name" value="Pantothenate synthetase"/>
    <property type="match status" value="1"/>
</dbReference>
<feature type="binding site" evidence="8">
    <location>
        <begin position="148"/>
        <end position="151"/>
    </location>
    <ligand>
        <name>ATP</name>
        <dbReference type="ChEBI" id="CHEBI:30616"/>
    </ligand>
</feature>
<evidence type="ECO:0000256" key="3">
    <source>
        <dbReference type="ARBA" id="ARBA00022598"/>
    </source>
</evidence>
<evidence type="ECO:0000313" key="9">
    <source>
        <dbReference type="EMBL" id="SMG22384.1"/>
    </source>
</evidence>
<comment type="similarity">
    <text evidence="2 8">Belongs to the pantothenate synthetase family.</text>
</comment>
<dbReference type="FunFam" id="3.40.50.620:FF:000013">
    <property type="entry name" value="Pantothenate synthetase"/>
    <property type="match status" value="1"/>
</dbReference>
<accession>A0A1X7J4D8</accession>
<keyword evidence="6 8" id="KW-0067">ATP-binding</keyword>
<dbReference type="PANTHER" id="PTHR21299">
    <property type="entry name" value="CYTIDYLATE KINASE/PANTOATE-BETA-ALANINE LIGASE"/>
    <property type="match status" value="1"/>
</dbReference>
<dbReference type="CDD" id="cd00560">
    <property type="entry name" value="PanC"/>
    <property type="match status" value="1"/>
</dbReference>
<dbReference type="Pfam" id="PF02569">
    <property type="entry name" value="Pantoate_ligase"/>
    <property type="match status" value="1"/>
</dbReference>
<keyword evidence="10" id="KW-1185">Reference proteome</keyword>
<dbReference type="InterPro" id="IPR014729">
    <property type="entry name" value="Rossmann-like_a/b/a_fold"/>
</dbReference>
<keyword evidence="4 8" id="KW-0566">Pantothenate biosynthesis</keyword>
<comment type="catalytic activity">
    <reaction evidence="7 8">
        <text>(R)-pantoate + beta-alanine + ATP = (R)-pantothenate + AMP + diphosphate + H(+)</text>
        <dbReference type="Rhea" id="RHEA:10912"/>
        <dbReference type="ChEBI" id="CHEBI:15378"/>
        <dbReference type="ChEBI" id="CHEBI:15980"/>
        <dbReference type="ChEBI" id="CHEBI:29032"/>
        <dbReference type="ChEBI" id="CHEBI:30616"/>
        <dbReference type="ChEBI" id="CHEBI:33019"/>
        <dbReference type="ChEBI" id="CHEBI:57966"/>
        <dbReference type="ChEBI" id="CHEBI:456215"/>
        <dbReference type="EC" id="6.3.2.1"/>
    </reaction>
</comment>
<organism evidence="9 10">
    <name type="scientific">Dethiosulfovibrio salsuginis</name>
    <dbReference type="NCBI Taxonomy" id="561720"/>
    <lineage>
        <taxon>Bacteria</taxon>
        <taxon>Thermotogati</taxon>
        <taxon>Synergistota</taxon>
        <taxon>Synergistia</taxon>
        <taxon>Synergistales</taxon>
        <taxon>Dethiosulfovibrionaceae</taxon>
        <taxon>Dethiosulfovibrio</taxon>
    </lineage>
</organism>
<dbReference type="EC" id="6.3.2.1" evidence="8"/>
<dbReference type="UniPathway" id="UPA00028">
    <property type="reaction ID" value="UER00005"/>
</dbReference>
<comment type="subunit">
    <text evidence="8">Homodimer.</text>
</comment>
<dbReference type="InterPro" id="IPR003721">
    <property type="entry name" value="Pantoate_ligase"/>
</dbReference>
<comment type="function">
    <text evidence="8">Catalyzes the condensation of pantoate with beta-alanine in an ATP-dependent reaction via a pantoyl-adenylate intermediate.</text>
</comment>
<feature type="binding site" evidence="8">
    <location>
        <position position="62"/>
    </location>
    <ligand>
        <name>beta-alanine</name>
        <dbReference type="ChEBI" id="CHEBI:57966"/>
    </ligand>
</feature>
<keyword evidence="5 8" id="KW-0547">Nucleotide-binding</keyword>
<dbReference type="HAMAP" id="MF_00158">
    <property type="entry name" value="PanC"/>
    <property type="match status" value="1"/>
</dbReference>
<dbReference type="GO" id="GO:0005524">
    <property type="term" value="F:ATP binding"/>
    <property type="evidence" value="ECO:0007669"/>
    <property type="project" value="UniProtKB-KW"/>
</dbReference>
<dbReference type="NCBIfam" id="TIGR00018">
    <property type="entry name" value="panC"/>
    <property type="match status" value="1"/>
</dbReference>
<dbReference type="NCBIfam" id="TIGR00125">
    <property type="entry name" value="cyt_tran_rel"/>
    <property type="match status" value="1"/>
</dbReference>
<dbReference type="InterPro" id="IPR004821">
    <property type="entry name" value="Cyt_trans-like"/>
</dbReference>
<evidence type="ECO:0000313" key="10">
    <source>
        <dbReference type="Proteomes" id="UP000193355"/>
    </source>
</evidence>
<evidence type="ECO:0000256" key="2">
    <source>
        <dbReference type="ARBA" id="ARBA00009256"/>
    </source>
</evidence>
<keyword evidence="3 8" id="KW-0436">Ligase</keyword>
<gene>
    <name evidence="8" type="primary">panC</name>
    <name evidence="9" type="ORF">SAMN06275492_10831</name>
</gene>
<evidence type="ECO:0000256" key="7">
    <source>
        <dbReference type="ARBA" id="ARBA00048258"/>
    </source>
</evidence>
<protein>
    <recommendedName>
        <fullName evidence="8">Pantothenate synthetase</fullName>
        <shortName evidence="8">PS</shortName>
        <ecNumber evidence="8">6.3.2.1</ecNumber>
    </recommendedName>
    <alternativeName>
        <fullName evidence="8">Pantoate--beta-alanine ligase</fullName>
    </alternativeName>
    <alternativeName>
        <fullName evidence="8">Pantoate-activating enzyme</fullName>
    </alternativeName>
</protein>
<dbReference type="InterPro" id="IPR042176">
    <property type="entry name" value="Pantoate_ligase_C"/>
</dbReference>
<proteinExistence type="inferred from homology"/>
<evidence type="ECO:0000256" key="8">
    <source>
        <dbReference type="HAMAP-Rule" id="MF_00158"/>
    </source>
</evidence>
<dbReference type="RefSeq" id="WP_234986130.1">
    <property type="nucleotide sequence ID" value="NZ_FXBB01000008.1"/>
</dbReference>
<feature type="binding site" evidence="8">
    <location>
        <position position="62"/>
    </location>
    <ligand>
        <name>(R)-pantoate</name>
        <dbReference type="ChEBI" id="CHEBI:15980"/>
    </ligand>
</feature>